<keyword evidence="3" id="KW-0862">Zinc</keyword>
<reference evidence="5" key="1">
    <citation type="submission" date="2018-06" db="EMBL/GenBank/DDBJ databases">
        <authorList>
            <person name="Zhirakovskaya E."/>
        </authorList>
    </citation>
    <scope>NUCLEOTIDE SEQUENCE</scope>
</reference>
<feature type="domain" description="Zinc finger DksA/TraR C4-type" evidence="4">
    <location>
        <begin position="81"/>
        <end position="116"/>
    </location>
</feature>
<evidence type="ECO:0000256" key="1">
    <source>
        <dbReference type="ARBA" id="ARBA00022723"/>
    </source>
</evidence>
<dbReference type="Gene3D" id="1.20.120.910">
    <property type="entry name" value="DksA, coiled-coil domain"/>
    <property type="match status" value="1"/>
</dbReference>
<dbReference type="EMBL" id="UOGB01000196">
    <property type="protein sequence ID" value="VAX21178.1"/>
    <property type="molecule type" value="Genomic_DNA"/>
</dbReference>
<organism evidence="5">
    <name type="scientific">hydrothermal vent metagenome</name>
    <dbReference type="NCBI Taxonomy" id="652676"/>
    <lineage>
        <taxon>unclassified sequences</taxon>
        <taxon>metagenomes</taxon>
        <taxon>ecological metagenomes</taxon>
    </lineage>
</organism>
<dbReference type="PANTHER" id="PTHR33823">
    <property type="entry name" value="RNA POLYMERASE-BINDING TRANSCRIPTION FACTOR DKSA-RELATED"/>
    <property type="match status" value="1"/>
</dbReference>
<dbReference type="AlphaFoldDB" id="A0A3B1CB65"/>
<dbReference type="PROSITE" id="PS51128">
    <property type="entry name" value="ZF_DKSA_2"/>
    <property type="match status" value="1"/>
</dbReference>
<evidence type="ECO:0000313" key="5">
    <source>
        <dbReference type="EMBL" id="VAX21178.1"/>
    </source>
</evidence>
<gene>
    <name evidence="5" type="ORF">MNBD_NITROSPINAE03-1727</name>
</gene>
<protein>
    <recommendedName>
        <fullName evidence="4">Zinc finger DksA/TraR C4-type domain-containing protein</fullName>
    </recommendedName>
</protein>
<dbReference type="GO" id="GO:0008270">
    <property type="term" value="F:zinc ion binding"/>
    <property type="evidence" value="ECO:0007669"/>
    <property type="project" value="UniProtKB-KW"/>
</dbReference>
<keyword evidence="1" id="KW-0479">Metal-binding</keyword>
<evidence type="ECO:0000259" key="4">
    <source>
        <dbReference type="Pfam" id="PF01258"/>
    </source>
</evidence>
<accession>A0A3B1CB65</accession>
<evidence type="ECO:0000256" key="3">
    <source>
        <dbReference type="ARBA" id="ARBA00022833"/>
    </source>
</evidence>
<dbReference type="InterPro" id="IPR037187">
    <property type="entry name" value="DnaK_N"/>
</dbReference>
<keyword evidence="2" id="KW-0863">Zinc-finger</keyword>
<evidence type="ECO:0000256" key="2">
    <source>
        <dbReference type="ARBA" id="ARBA00022771"/>
    </source>
</evidence>
<dbReference type="SUPFAM" id="SSF57716">
    <property type="entry name" value="Glucocorticoid receptor-like (DNA-binding domain)"/>
    <property type="match status" value="1"/>
</dbReference>
<name>A0A3B1CB65_9ZZZZ</name>
<dbReference type="Pfam" id="PF01258">
    <property type="entry name" value="zf-dskA_traR"/>
    <property type="match status" value="1"/>
</dbReference>
<dbReference type="InterPro" id="IPR000962">
    <property type="entry name" value="Znf_DskA_TraR"/>
</dbReference>
<sequence length="127" mass="14694">MGNKRQDFENIRKLLLQKRSILMTADQSISEEIKKEIENRHGDDVDVAESAYEQEMAYLFKSRGQGELKLINEALRKIEKGEYGICAECDDKISKMRLAAMPYSIFCVECQEEMERKGPGENAVFHR</sequence>
<dbReference type="SUPFAM" id="SSF109635">
    <property type="entry name" value="DnaK suppressor protein DksA, alpha-hairpin domain"/>
    <property type="match status" value="1"/>
</dbReference>
<dbReference type="PANTHER" id="PTHR33823:SF4">
    <property type="entry name" value="GENERAL STRESS PROTEIN 16O"/>
    <property type="match status" value="1"/>
</dbReference>
<proteinExistence type="predicted"/>